<name>A0ABQ9G0X9_TEGGR</name>
<feature type="non-terminal residue" evidence="1">
    <location>
        <position position="95"/>
    </location>
</feature>
<dbReference type="Gene3D" id="1.10.533.10">
    <property type="entry name" value="Death Domain, Fas"/>
    <property type="match status" value="1"/>
</dbReference>
<reference evidence="1 2" key="1">
    <citation type="submission" date="2022-12" db="EMBL/GenBank/DDBJ databases">
        <title>Chromosome-level genome of Tegillarca granosa.</title>
        <authorList>
            <person name="Kim J."/>
        </authorList>
    </citation>
    <scope>NUCLEOTIDE SEQUENCE [LARGE SCALE GENOMIC DNA]</scope>
    <source>
        <strain evidence="1">Teg-2019</strain>
        <tissue evidence="1">Adductor muscle</tissue>
    </source>
</reference>
<organism evidence="1 2">
    <name type="scientific">Tegillarca granosa</name>
    <name type="common">Malaysian cockle</name>
    <name type="synonym">Anadara granosa</name>
    <dbReference type="NCBI Taxonomy" id="220873"/>
    <lineage>
        <taxon>Eukaryota</taxon>
        <taxon>Metazoa</taxon>
        <taxon>Spiralia</taxon>
        <taxon>Lophotrochozoa</taxon>
        <taxon>Mollusca</taxon>
        <taxon>Bivalvia</taxon>
        <taxon>Autobranchia</taxon>
        <taxon>Pteriomorphia</taxon>
        <taxon>Arcoida</taxon>
        <taxon>Arcoidea</taxon>
        <taxon>Arcidae</taxon>
        <taxon>Tegillarca</taxon>
    </lineage>
</organism>
<protein>
    <submittedName>
        <fullName evidence="1">Uncharacterized protein</fullName>
    </submittedName>
</protein>
<dbReference type="InterPro" id="IPR011029">
    <property type="entry name" value="DEATH-like_dom_sf"/>
</dbReference>
<evidence type="ECO:0000313" key="1">
    <source>
        <dbReference type="EMBL" id="KAJ8322180.1"/>
    </source>
</evidence>
<accession>A0ABQ9G0X9</accession>
<dbReference type="EMBL" id="JARBDR010000018">
    <property type="protein sequence ID" value="KAJ8322180.1"/>
    <property type="molecule type" value="Genomic_DNA"/>
</dbReference>
<keyword evidence="2" id="KW-1185">Reference proteome</keyword>
<dbReference type="Proteomes" id="UP001217089">
    <property type="component" value="Unassembled WGS sequence"/>
</dbReference>
<evidence type="ECO:0000313" key="2">
    <source>
        <dbReference type="Proteomes" id="UP001217089"/>
    </source>
</evidence>
<gene>
    <name evidence="1" type="ORF">KUTeg_000651</name>
</gene>
<sequence length="95" mass="11060">MISGDNYAKMNEMQREVLKRHHMDLIRDIIVTEELLGECYQNGLFDTSVIDFIRVKPAYPWLSETLKSSFEQLSSNKVPKYDQSDCLTSRSTTDH</sequence>
<comment type="caution">
    <text evidence="1">The sequence shown here is derived from an EMBL/GenBank/DDBJ whole genome shotgun (WGS) entry which is preliminary data.</text>
</comment>
<proteinExistence type="predicted"/>